<evidence type="ECO:0000256" key="7">
    <source>
        <dbReference type="ARBA" id="ARBA00023163"/>
    </source>
</evidence>
<dbReference type="InterPro" id="IPR004839">
    <property type="entry name" value="Aminotransferase_I/II_large"/>
</dbReference>
<dbReference type="Proteomes" id="UP000077412">
    <property type="component" value="Chromosome"/>
</dbReference>
<dbReference type="STRING" id="255247.ABE41_016610"/>
<dbReference type="CDD" id="cd07377">
    <property type="entry name" value="WHTH_GntR"/>
    <property type="match status" value="1"/>
</dbReference>
<dbReference type="Gene3D" id="1.10.10.10">
    <property type="entry name" value="Winged helix-like DNA-binding domain superfamily/Winged helix DNA-binding domain"/>
    <property type="match status" value="1"/>
</dbReference>
<evidence type="ECO:0000256" key="6">
    <source>
        <dbReference type="ARBA" id="ARBA00023125"/>
    </source>
</evidence>
<dbReference type="SMART" id="SM00345">
    <property type="entry name" value="HTH_GNTR"/>
    <property type="match status" value="1"/>
</dbReference>
<dbReference type="InterPro" id="IPR036390">
    <property type="entry name" value="WH_DNA-bd_sf"/>
</dbReference>
<name>A0A1B1Z871_9BACL</name>
<protein>
    <submittedName>
        <fullName evidence="9">GntR family transcriptional regulator</fullName>
    </submittedName>
</protein>
<evidence type="ECO:0000256" key="3">
    <source>
        <dbReference type="ARBA" id="ARBA00022576"/>
    </source>
</evidence>
<dbReference type="InterPro" id="IPR015421">
    <property type="entry name" value="PyrdxlP-dep_Trfase_major"/>
</dbReference>
<comment type="cofactor">
    <cofactor evidence="1">
        <name>pyridoxal 5'-phosphate</name>
        <dbReference type="ChEBI" id="CHEBI:597326"/>
    </cofactor>
</comment>
<dbReference type="GO" id="GO:0003700">
    <property type="term" value="F:DNA-binding transcription factor activity"/>
    <property type="evidence" value="ECO:0007669"/>
    <property type="project" value="InterPro"/>
</dbReference>
<dbReference type="Pfam" id="PF00155">
    <property type="entry name" value="Aminotran_1_2"/>
    <property type="match status" value="1"/>
</dbReference>
<keyword evidence="7" id="KW-0804">Transcription</keyword>
<accession>A0A1B1Z871</accession>
<keyword evidence="4" id="KW-0663">Pyridoxal phosphate</keyword>
<dbReference type="RefSeq" id="WP_066292732.1">
    <property type="nucleotide sequence ID" value="NZ_CP016761.1"/>
</dbReference>
<evidence type="ECO:0000256" key="1">
    <source>
        <dbReference type="ARBA" id="ARBA00001933"/>
    </source>
</evidence>
<dbReference type="OrthoDB" id="9808770at2"/>
<dbReference type="KEGG" id="far:ABE41_016610"/>
<keyword evidence="10" id="KW-1185">Reference proteome</keyword>
<dbReference type="PANTHER" id="PTHR46577:SF1">
    <property type="entry name" value="HTH-TYPE TRANSCRIPTIONAL REGULATORY PROTEIN GABR"/>
    <property type="match status" value="1"/>
</dbReference>
<evidence type="ECO:0000313" key="10">
    <source>
        <dbReference type="Proteomes" id="UP000077412"/>
    </source>
</evidence>
<keyword evidence="3" id="KW-0808">Transferase</keyword>
<comment type="similarity">
    <text evidence="2">In the C-terminal section; belongs to the class-I pyridoxal-phosphate-dependent aminotransferase family.</text>
</comment>
<evidence type="ECO:0000256" key="4">
    <source>
        <dbReference type="ARBA" id="ARBA00022898"/>
    </source>
</evidence>
<dbReference type="SUPFAM" id="SSF46785">
    <property type="entry name" value="Winged helix' DNA-binding domain"/>
    <property type="match status" value="1"/>
</dbReference>
<dbReference type="InterPro" id="IPR000524">
    <property type="entry name" value="Tscrpt_reg_HTH_GntR"/>
</dbReference>
<dbReference type="GO" id="GO:0008483">
    <property type="term" value="F:transaminase activity"/>
    <property type="evidence" value="ECO:0007669"/>
    <property type="project" value="UniProtKB-KW"/>
</dbReference>
<dbReference type="PANTHER" id="PTHR46577">
    <property type="entry name" value="HTH-TYPE TRANSCRIPTIONAL REGULATORY PROTEIN GABR"/>
    <property type="match status" value="1"/>
</dbReference>
<dbReference type="GO" id="GO:0003677">
    <property type="term" value="F:DNA binding"/>
    <property type="evidence" value="ECO:0007669"/>
    <property type="project" value="UniProtKB-KW"/>
</dbReference>
<dbReference type="PROSITE" id="PS50949">
    <property type="entry name" value="HTH_GNTR"/>
    <property type="match status" value="1"/>
</dbReference>
<reference evidence="9 10" key="1">
    <citation type="submission" date="2016-08" db="EMBL/GenBank/DDBJ databases">
        <title>Complete genome sequence of Fictibacillus arsenicus G25-54, a strain with toxicity to nematodes and a potential arsenic-resistance activity.</title>
        <authorList>
            <person name="Zheng Z."/>
        </authorList>
    </citation>
    <scope>NUCLEOTIDE SEQUENCE [LARGE SCALE GENOMIC DNA]</scope>
    <source>
        <strain evidence="9 10">G25-54</strain>
    </source>
</reference>
<evidence type="ECO:0000256" key="2">
    <source>
        <dbReference type="ARBA" id="ARBA00005384"/>
    </source>
</evidence>
<dbReference type="PRINTS" id="PR00035">
    <property type="entry name" value="HTHGNTR"/>
</dbReference>
<dbReference type="CDD" id="cd00609">
    <property type="entry name" value="AAT_like"/>
    <property type="match status" value="1"/>
</dbReference>
<dbReference type="GO" id="GO:0030170">
    <property type="term" value="F:pyridoxal phosphate binding"/>
    <property type="evidence" value="ECO:0007669"/>
    <property type="project" value="InterPro"/>
</dbReference>
<dbReference type="EMBL" id="CP016761">
    <property type="protein sequence ID" value="ANX13634.1"/>
    <property type="molecule type" value="Genomic_DNA"/>
</dbReference>
<organism evidence="9 10">
    <name type="scientific">Fictibacillus arsenicus</name>
    <dbReference type="NCBI Taxonomy" id="255247"/>
    <lineage>
        <taxon>Bacteria</taxon>
        <taxon>Bacillati</taxon>
        <taxon>Bacillota</taxon>
        <taxon>Bacilli</taxon>
        <taxon>Bacillales</taxon>
        <taxon>Fictibacillaceae</taxon>
        <taxon>Fictibacillus</taxon>
    </lineage>
</organism>
<keyword evidence="6" id="KW-0238">DNA-binding</keyword>
<dbReference type="AlphaFoldDB" id="A0A1B1Z871"/>
<dbReference type="InterPro" id="IPR015424">
    <property type="entry name" value="PyrdxlP-dep_Trfase"/>
</dbReference>
<keyword evidence="5" id="KW-0805">Transcription regulation</keyword>
<sequence length="462" mass="53263">MVEITPSLDTHSNKPLYMQLYLFIKQEIENGNLARQTKMPSKRKLAKHLNISQNTIESAYSQLVAEGYIESIPRKGYFVCEVDRNQLVVNRNISAVREKTYRDTPYRFDFTNTGIEVNAFPFSVYRKIAGEVIRPENKEVLLLGHPQGEYGLREEISKYVYESRGVRCSPSQIIIGGGTPYLIKILFQLLNASTFAVEDPGYHRKLVLFENRHEKVKMIPLDEGGLIVSELEKSGANAVFVTPSHQFRCGMVMPIARRLQLLKWAEEKIDRFIIEDDYDSEFRYEGKPIPGLQGLDTYENVIYMSTFSKALIPSLRISYMILPKPLLTIYQNEYFFYTQTVSRIDQEILTRFIKERHWEKHINRMRVVYQKKRDAVVAEILGCFPESVEIIGQDSGLHLLVRPNNGMSEKELVEKAAAYSIKVYPVSAYGRCDHQTVLMGFAVLSVEEIKDAVELLARAWFK</sequence>
<dbReference type="Pfam" id="PF00392">
    <property type="entry name" value="GntR"/>
    <property type="match status" value="1"/>
</dbReference>
<dbReference type="Gene3D" id="3.40.640.10">
    <property type="entry name" value="Type I PLP-dependent aspartate aminotransferase-like (Major domain)"/>
    <property type="match status" value="1"/>
</dbReference>
<evidence type="ECO:0000259" key="8">
    <source>
        <dbReference type="PROSITE" id="PS50949"/>
    </source>
</evidence>
<evidence type="ECO:0000256" key="5">
    <source>
        <dbReference type="ARBA" id="ARBA00023015"/>
    </source>
</evidence>
<dbReference type="SUPFAM" id="SSF53383">
    <property type="entry name" value="PLP-dependent transferases"/>
    <property type="match status" value="1"/>
</dbReference>
<keyword evidence="3" id="KW-0032">Aminotransferase</keyword>
<evidence type="ECO:0000313" key="9">
    <source>
        <dbReference type="EMBL" id="ANX13634.1"/>
    </source>
</evidence>
<dbReference type="InterPro" id="IPR051446">
    <property type="entry name" value="HTH_trans_reg/aminotransferase"/>
</dbReference>
<feature type="domain" description="HTH gntR-type" evidence="8">
    <location>
        <begin position="14"/>
        <end position="82"/>
    </location>
</feature>
<proteinExistence type="inferred from homology"/>
<gene>
    <name evidence="9" type="ORF">ABE41_016610</name>
</gene>
<dbReference type="InterPro" id="IPR036388">
    <property type="entry name" value="WH-like_DNA-bd_sf"/>
</dbReference>